<dbReference type="AlphaFoldDB" id="A0A2B7XH55"/>
<evidence type="ECO:0000259" key="6">
    <source>
        <dbReference type="Pfam" id="PF25053"/>
    </source>
</evidence>
<accession>A0A2B7XH55</accession>
<dbReference type="InterPro" id="IPR027417">
    <property type="entry name" value="P-loop_NTPase"/>
</dbReference>
<dbReference type="Proteomes" id="UP000224634">
    <property type="component" value="Unassembled WGS sequence"/>
</dbReference>
<feature type="domain" description="DUF7791" evidence="6">
    <location>
        <begin position="683"/>
        <end position="782"/>
    </location>
</feature>
<dbReference type="EMBL" id="PDNA01000160">
    <property type="protein sequence ID" value="PGH08456.1"/>
    <property type="molecule type" value="Genomic_DNA"/>
</dbReference>
<name>A0A2B7XH55_POLH7</name>
<evidence type="ECO:0000259" key="5">
    <source>
        <dbReference type="Pfam" id="PF24883"/>
    </source>
</evidence>
<evidence type="ECO:0000313" key="8">
    <source>
        <dbReference type="Proteomes" id="UP000224634"/>
    </source>
</evidence>
<feature type="domain" description="DUF676" evidence="4">
    <location>
        <begin position="27"/>
        <end position="189"/>
    </location>
</feature>
<dbReference type="InterPro" id="IPR036770">
    <property type="entry name" value="Ankyrin_rpt-contain_sf"/>
</dbReference>
<dbReference type="Gene3D" id="1.25.40.20">
    <property type="entry name" value="Ankyrin repeat-containing domain"/>
    <property type="match status" value="1"/>
</dbReference>
<dbReference type="InterPro" id="IPR007751">
    <property type="entry name" value="DUF676_lipase-like"/>
</dbReference>
<dbReference type="OrthoDB" id="4185255at2759"/>
<dbReference type="SUPFAM" id="SSF52540">
    <property type="entry name" value="P-loop containing nucleoside triphosphate hydrolases"/>
    <property type="match status" value="1"/>
</dbReference>
<keyword evidence="2" id="KW-0677">Repeat</keyword>
<evidence type="ECO:0000259" key="4">
    <source>
        <dbReference type="Pfam" id="PF05057"/>
    </source>
</evidence>
<dbReference type="InterPro" id="IPR002110">
    <property type="entry name" value="Ankyrin_rpt"/>
</dbReference>
<dbReference type="Gene3D" id="3.40.50.1820">
    <property type="entry name" value="alpha/beta hydrolase"/>
    <property type="match status" value="1"/>
</dbReference>
<evidence type="ECO:0000313" key="7">
    <source>
        <dbReference type="EMBL" id="PGH08456.1"/>
    </source>
</evidence>
<dbReference type="PANTHER" id="PTHR10039">
    <property type="entry name" value="AMELOGENIN"/>
    <property type="match status" value="1"/>
</dbReference>
<dbReference type="InterPro" id="IPR056693">
    <property type="entry name" value="DUF7791"/>
</dbReference>
<gene>
    <name evidence="7" type="ORF">AJ80_07855</name>
</gene>
<dbReference type="InterPro" id="IPR029058">
    <property type="entry name" value="AB_hydrolase_fold"/>
</dbReference>
<feature type="domain" description="Nephrocystin 3-like N-terminal" evidence="5">
    <location>
        <begin position="331"/>
        <end position="440"/>
    </location>
</feature>
<feature type="compositionally biased region" description="Polar residues" evidence="3">
    <location>
        <begin position="822"/>
        <end position="837"/>
    </location>
</feature>
<dbReference type="Pfam" id="PF24883">
    <property type="entry name" value="NPHP3_N"/>
    <property type="match status" value="1"/>
</dbReference>
<sequence length="1110" mass="125665">MASRFGLELVYPTHINKVPTNQAVVDIIFVHGLFGNPQHTWTGKKTDSETKKTEEVFWVQQLLPAVLPNARIFTWGYDADVTHLLSNSSQATIFEHSRTLLSDISDERITEEDEKRGIIFVCHSLGGVLVKDALNCSQTERTHLKKILPATIGVVFLGTPHRGSTGASMGKWAFEAMRALAKKPNMTLLRDLERSSETLDRIGRGFSQLLGDKMIKIQSFYEEVPMKGLMVVDRSSYAIWDSTEIAIGIPADHSAMTKYSSPSEIGFKRVSAVLRRWTTEYASTMLPSKPHPPSCKLYEKDYLTRYPCLRSLNRPEGRYRFEDLKPAHTKTFQWLFTEELPFLRWLRGDLTKSQRIFWISGKPGSGKSTLMKLALQSRETRELLQAGCSARPILASFFFYDRGTPFQKSMEGFLYELLYQILDQAKELMPVVCPTFEREIFPRAAENPSNFSRSGAQAAPGSKEAFRQYFSYDEDIDLPLHPKWDMQINWTLRQLQRCLREILTQRHTPIKLCLFVDGLDEYNGSSSQADTAHSRDPMQVDNLHREIADFLTGLIDAADGTVVDVRICAASRPLSIFELLYGGNPDLIIQIHEQTRSDILNYTSARLEHALHDASADEDIQSLQLLCDEIAEKASGVFIWVRLAVNELIEGISDGDTISQLRQRLSVIPEELGHLYRRILERIKSKYAREAYLMLQVVLCIDRPIMMKDLFAIVDFELRGPSAAAAPYPPYPTASQTQLKRRLMSRCLGLLELTNDSNVRERKQYVQFLHLTLKEYLDLENGNNSLAVFRGDREIDPQNMGFDFLGQFEERYPDDYLRIYNSGGSSEAPAQTSSTISKPAKQGPSEQEPKNDEDIKDEEVICSLSGKSRTELTKDQLLCYAVCFNQLSYVRRKLFPSPAPARRRKMFPSPLHCSLNPSGFDPALTMERASDDMIHLLLEDKAMLKDNYLGRTPLVHLIVDNPFFSEKSLNIVRSLLENGADPNAIVFYLAKGDGSNRPDMPDSERGWTRLLNHTILHTAFDSEIRRPLLEMLCEHGANVDSALSLVNGHYDREELLNLLKLGDKNVAAPSTPLSEQHIKVEAVSPTPPAPRTLLQTLGSYFFKGAQLLTG</sequence>
<feature type="region of interest" description="Disordered" evidence="3">
    <location>
        <begin position="819"/>
        <end position="856"/>
    </location>
</feature>
<dbReference type="Pfam" id="PF25053">
    <property type="entry name" value="DUF7791"/>
    <property type="match status" value="1"/>
</dbReference>
<comment type="similarity">
    <text evidence="1">Belongs to the putative lipase ROG1 family.</text>
</comment>
<proteinExistence type="inferred from homology"/>
<organism evidence="7 8">
    <name type="scientific">Polytolypa hystricis (strain UAMH7299)</name>
    <dbReference type="NCBI Taxonomy" id="1447883"/>
    <lineage>
        <taxon>Eukaryota</taxon>
        <taxon>Fungi</taxon>
        <taxon>Dikarya</taxon>
        <taxon>Ascomycota</taxon>
        <taxon>Pezizomycotina</taxon>
        <taxon>Eurotiomycetes</taxon>
        <taxon>Eurotiomycetidae</taxon>
        <taxon>Onygenales</taxon>
        <taxon>Onygenales incertae sedis</taxon>
        <taxon>Polytolypa</taxon>
    </lineage>
</organism>
<dbReference type="SUPFAM" id="SSF48403">
    <property type="entry name" value="Ankyrin repeat"/>
    <property type="match status" value="1"/>
</dbReference>
<protein>
    <submittedName>
        <fullName evidence="7">Uncharacterized protein</fullName>
    </submittedName>
</protein>
<keyword evidence="8" id="KW-1185">Reference proteome</keyword>
<reference evidence="7 8" key="1">
    <citation type="submission" date="2017-10" db="EMBL/GenBank/DDBJ databases">
        <title>Comparative genomics in systemic dimorphic fungi from Ajellomycetaceae.</title>
        <authorList>
            <person name="Munoz J.F."/>
            <person name="Mcewen J.G."/>
            <person name="Clay O.K."/>
            <person name="Cuomo C.A."/>
        </authorList>
    </citation>
    <scope>NUCLEOTIDE SEQUENCE [LARGE SCALE GENOMIC DNA]</scope>
    <source>
        <strain evidence="7 8">UAMH7299</strain>
    </source>
</reference>
<dbReference type="SMART" id="SM00248">
    <property type="entry name" value="ANK"/>
    <property type="match status" value="3"/>
</dbReference>
<dbReference type="InterPro" id="IPR056884">
    <property type="entry name" value="NPHP3-like_N"/>
</dbReference>
<dbReference type="PANTHER" id="PTHR10039:SF5">
    <property type="entry name" value="NACHT DOMAIN-CONTAINING PROTEIN"/>
    <property type="match status" value="1"/>
</dbReference>
<dbReference type="SUPFAM" id="SSF53474">
    <property type="entry name" value="alpha/beta-Hydrolases"/>
    <property type="match status" value="1"/>
</dbReference>
<comment type="caution">
    <text evidence="7">The sequence shown here is derived from an EMBL/GenBank/DDBJ whole genome shotgun (WGS) entry which is preliminary data.</text>
</comment>
<evidence type="ECO:0000256" key="1">
    <source>
        <dbReference type="ARBA" id="ARBA00007920"/>
    </source>
</evidence>
<evidence type="ECO:0000256" key="3">
    <source>
        <dbReference type="SAM" id="MobiDB-lite"/>
    </source>
</evidence>
<dbReference type="Pfam" id="PF05057">
    <property type="entry name" value="DUF676"/>
    <property type="match status" value="1"/>
</dbReference>
<evidence type="ECO:0000256" key="2">
    <source>
        <dbReference type="ARBA" id="ARBA00022737"/>
    </source>
</evidence>